<evidence type="ECO:0000313" key="2">
    <source>
        <dbReference type="EMBL" id="GAG30673.1"/>
    </source>
</evidence>
<keyword evidence="1" id="KW-0812">Transmembrane</keyword>
<sequence length="241" mass="26351">KPYFFDFFKWEALPHMIRTMPRQWLPFSEWGYLVLGATLLQAICASSLFILLPLFIAKPVKAVGSGKLAALSYFLLLGLAYMFLEMGFIQKLTLLIGHPVFGVAVTLLGFLVFSGCGSLFSARLFQSPVRRIQVAVLAIIIIGVAEIMLLKFSFNWLVGFSRPGRILLGLAITAPPAFFMGVPFPTALKRLHATDRPLVPWAWGVNGFASVIGAVLGTFLAISVGFTTLTLIALACYFLAA</sequence>
<organism evidence="2">
    <name type="scientific">marine sediment metagenome</name>
    <dbReference type="NCBI Taxonomy" id="412755"/>
    <lineage>
        <taxon>unclassified sequences</taxon>
        <taxon>metagenomes</taxon>
        <taxon>ecological metagenomes</taxon>
    </lineage>
</organism>
<gene>
    <name evidence="2" type="ORF">S01H1_73656</name>
</gene>
<feature type="transmembrane region" description="Helical" evidence="1">
    <location>
        <begin position="30"/>
        <end position="56"/>
    </location>
</feature>
<protein>
    <recommendedName>
        <fullName evidence="3">Major facilitator superfamily (MFS) profile domain-containing protein</fullName>
    </recommendedName>
</protein>
<feature type="transmembrane region" description="Helical" evidence="1">
    <location>
        <begin position="134"/>
        <end position="154"/>
    </location>
</feature>
<accession>X0X202</accession>
<dbReference type="AlphaFoldDB" id="X0X202"/>
<feature type="transmembrane region" description="Helical" evidence="1">
    <location>
        <begin position="68"/>
        <end position="89"/>
    </location>
</feature>
<name>X0X202_9ZZZZ</name>
<feature type="non-terminal residue" evidence="2">
    <location>
        <position position="1"/>
    </location>
</feature>
<feature type="transmembrane region" description="Helical" evidence="1">
    <location>
        <begin position="101"/>
        <end position="122"/>
    </location>
</feature>
<feature type="transmembrane region" description="Helical" evidence="1">
    <location>
        <begin position="166"/>
        <end position="186"/>
    </location>
</feature>
<feature type="transmembrane region" description="Helical" evidence="1">
    <location>
        <begin position="198"/>
        <end position="216"/>
    </location>
</feature>
<proteinExistence type="predicted"/>
<keyword evidence="1" id="KW-0472">Membrane</keyword>
<feature type="non-terminal residue" evidence="2">
    <location>
        <position position="241"/>
    </location>
</feature>
<comment type="caution">
    <text evidence="2">The sequence shown here is derived from an EMBL/GenBank/DDBJ whole genome shotgun (WGS) entry which is preliminary data.</text>
</comment>
<reference evidence="2" key="1">
    <citation type="journal article" date="2014" name="Front. Microbiol.">
        <title>High frequency of phylogenetically diverse reductive dehalogenase-homologous genes in deep subseafloor sedimentary metagenomes.</title>
        <authorList>
            <person name="Kawai M."/>
            <person name="Futagami T."/>
            <person name="Toyoda A."/>
            <person name="Takaki Y."/>
            <person name="Nishi S."/>
            <person name="Hori S."/>
            <person name="Arai W."/>
            <person name="Tsubouchi T."/>
            <person name="Morono Y."/>
            <person name="Uchiyama I."/>
            <person name="Ito T."/>
            <person name="Fujiyama A."/>
            <person name="Inagaki F."/>
            <person name="Takami H."/>
        </authorList>
    </citation>
    <scope>NUCLEOTIDE SEQUENCE</scope>
    <source>
        <strain evidence="2">Expedition CK06-06</strain>
    </source>
</reference>
<evidence type="ECO:0008006" key="3">
    <source>
        <dbReference type="Google" id="ProtNLM"/>
    </source>
</evidence>
<dbReference type="EMBL" id="BARS01049228">
    <property type="protein sequence ID" value="GAG30673.1"/>
    <property type="molecule type" value="Genomic_DNA"/>
</dbReference>
<evidence type="ECO:0000256" key="1">
    <source>
        <dbReference type="SAM" id="Phobius"/>
    </source>
</evidence>
<keyword evidence="1" id="KW-1133">Transmembrane helix</keyword>